<keyword evidence="1" id="KW-0812">Transmembrane</keyword>
<protein>
    <submittedName>
        <fullName evidence="2">Uncharacterized protein</fullName>
    </submittedName>
</protein>
<feature type="transmembrane region" description="Helical" evidence="1">
    <location>
        <begin position="45"/>
        <end position="69"/>
    </location>
</feature>
<keyword evidence="1" id="KW-0472">Membrane</keyword>
<proteinExistence type="predicted"/>
<evidence type="ECO:0000313" key="2">
    <source>
        <dbReference type="EMBL" id="KAJ7031051.1"/>
    </source>
</evidence>
<name>A0AAD6SN68_9AGAR</name>
<keyword evidence="3" id="KW-1185">Reference proteome</keyword>
<evidence type="ECO:0000313" key="3">
    <source>
        <dbReference type="Proteomes" id="UP001218188"/>
    </source>
</evidence>
<dbReference type="AlphaFoldDB" id="A0AAD6SN68"/>
<sequence length="290" mass="31742">MTGVATGCADDDDGADDAAGTCARTGAGEVLALRVYALYGCNKQVGAFLGVLIAGFLGVMIAVPILAFDFTGKPSIAGPKFIIAFYASPMTFDIIMTAMTVYKVLDHTRHGWSSSLMKRMLRDGLFLLFCHHFLEPVERDFFHVRSPLENGLVFPLTIIPLSSQPNELIQAINAPMSIQISSVLCCRLILDLRSENEGKPAVRKYSNTRGRWVTEIIHEDFGPQDTIQFSARSPGAEEPESELSTQDGITKFSDVAFIYLNPGVVLHFEQEVHTDRKSEVASPATDLLPV</sequence>
<comment type="caution">
    <text evidence="2">The sequence shown here is derived from an EMBL/GenBank/DDBJ whole genome shotgun (WGS) entry which is preliminary data.</text>
</comment>
<organism evidence="2 3">
    <name type="scientific">Mycena alexandri</name>
    <dbReference type="NCBI Taxonomy" id="1745969"/>
    <lineage>
        <taxon>Eukaryota</taxon>
        <taxon>Fungi</taxon>
        <taxon>Dikarya</taxon>
        <taxon>Basidiomycota</taxon>
        <taxon>Agaricomycotina</taxon>
        <taxon>Agaricomycetes</taxon>
        <taxon>Agaricomycetidae</taxon>
        <taxon>Agaricales</taxon>
        <taxon>Marasmiineae</taxon>
        <taxon>Mycenaceae</taxon>
        <taxon>Mycena</taxon>
    </lineage>
</organism>
<accession>A0AAD6SN68</accession>
<feature type="transmembrane region" description="Helical" evidence="1">
    <location>
        <begin position="81"/>
        <end position="105"/>
    </location>
</feature>
<evidence type="ECO:0000256" key="1">
    <source>
        <dbReference type="SAM" id="Phobius"/>
    </source>
</evidence>
<dbReference type="EMBL" id="JARJCM010000085">
    <property type="protein sequence ID" value="KAJ7031051.1"/>
    <property type="molecule type" value="Genomic_DNA"/>
</dbReference>
<reference evidence="2" key="1">
    <citation type="submission" date="2023-03" db="EMBL/GenBank/DDBJ databases">
        <title>Massive genome expansion in bonnet fungi (Mycena s.s.) driven by repeated elements and novel gene families across ecological guilds.</title>
        <authorList>
            <consortium name="Lawrence Berkeley National Laboratory"/>
            <person name="Harder C.B."/>
            <person name="Miyauchi S."/>
            <person name="Viragh M."/>
            <person name="Kuo A."/>
            <person name="Thoen E."/>
            <person name="Andreopoulos B."/>
            <person name="Lu D."/>
            <person name="Skrede I."/>
            <person name="Drula E."/>
            <person name="Henrissat B."/>
            <person name="Morin E."/>
            <person name="Kohler A."/>
            <person name="Barry K."/>
            <person name="LaButti K."/>
            <person name="Morin E."/>
            <person name="Salamov A."/>
            <person name="Lipzen A."/>
            <person name="Mereny Z."/>
            <person name="Hegedus B."/>
            <person name="Baldrian P."/>
            <person name="Stursova M."/>
            <person name="Weitz H."/>
            <person name="Taylor A."/>
            <person name="Grigoriev I.V."/>
            <person name="Nagy L.G."/>
            <person name="Martin F."/>
            <person name="Kauserud H."/>
        </authorList>
    </citation>
    <scope>NUCLEOTIDE SEQUENCE</scope>
    <source>
        <strain evidence="2">CBHHK200</strain>
    </source>
</reference>
<keyword evidence="1" id="KW-1133">Transmembrane helix</keyword>
<dbReference type="Proteomes" id="UP001218188">
    <property type="component" value="Unassembled WGS sequence"/>
</dbReference>
<gene>
    <name evidence="2" type="ORF">C8F04DRAFT_1365050</name>
</gene>